<dbReference type="RefSeq" id="WP_310374886.1">
    <property type="nucleotide sequence ID" value="NZ_JAVDXT010000003.1"/>
</dbReference>
<comment type="subcellular location">
    <subcellularLocation>
        <location evidence="2">Cell membrane</location>
        <topology evidence="2">Lipid-anchor</topology>
    </subcellularLocation>
</comment>
<dbReference type="InterPro" id="IPR003423">
    <property type="entry name" value="OMP_efflux"/>
</dbReference>
<keyword evidence="2" id="KW-0472">Membrane</keyword>
<name>A0ABU2CBC4_9BURK</name>
<keyword evidence="2" id="KW-0732">Signal</keyword>
<dbReference type="Proteomes" id="UP001180487">
    <property type="component" value="Unassembled WGS sequence"/>
</dbReference>
<dbReference type="Gene3D" id="2.20.200.10">
    <property type="entry name" value="Outer membrane efflux proteins (OEP)"/>
    <property type="match status" value="1"/>
</dbReference>
<feature type="signal peptide" evidence="2">
    <location>
        <begin position="1"/>
        <end position="22"/>
    </location>
</feature>
<dbReference type="EMBL" id="JAVDXT010000003">
    <property type="protein sequence ID" value="MDR7378628.1"/>
    <property type="molecule type" value="Genomic_DNA"/>
</dbReference>
<evidence type="ECO:0000313" key="4">
    <source>
        <dbReference type="Proteomes" id="UP001180487"/>
    </source>
</evidence>
<dbReference type="PANTHER" id="PTHR30203:SF29">
    <property type="entry name" value="PROTEIN CYAE"/>
    <property type="match status" value="1"/>
</dbReference>
<dbReference type="InterPro" id="IPR010131">
    <property type="entry name" value="MdtP/NodT-like"/>
</dbReference>
<keyword evidence="2" id="KW-0812">Transmembrane</keyword>
<sequence length="468" mass="48671">MKHLRWTLVGTAVWLSACASTAPPTSAPAQAPAQWQAPLPHQGQLGDLASWWQRLDDPLLVQLIDAAQSVSPSMASAASRIGQARATAVGAGAALMPSLDATASASRGVSQPAVPIASTAQAGLQAAWEIDLFGTNRAALNAAQARQQGAQAQWHDARVAVAAEVASQYVTVRACALLRGLAGEDAQSRQETARLSGLSTRAGFTAPAVDALARASAAEAKNRLVQQLTQCDIYLKAMVALTGLPEADLAQKLAAAPMPPAQIALFSIASIPAQALAQRPDIFSAERDVAAASFDVGNAQGQRYPRLSLSGAIGGMHVRSAGASDNFNTWSIGPLALSLPLFDGGQRSANVDAAQARYTEAVAVYRGKVRQAVREVEEALVNLRSSADRAADTQVAAEGYQASFAATQARYQAGVASLPELEDARRTALAADTNVIALQRERLLAWVALYRAVGGGWTSPADSTASLP</sequence>
<proteinExistence type="inferred from homology"/>
<keyword evidence="4" id="KW-1185">Reference proteome</keyword>
<dbReference type="PROSITE" id="PS51257">
    <property type="entry name" value="PROKAR_LIPOPROTEIN"/>
    <property type="match status" value="1"/>
</dbReference>
<evidence type="ECO:0000256" key="1">
    <source>
        <dbReference type="ARBA" id="ARBA00007613"/>
    </source>
</evidence>
<dbReference type="Pfam" id="PF02321">
    <property type="entry name" value="OEP"/>
    <property type="match status" value="2"/>
</dbReference>
<evidence type="ECO:0000256" key="2">
    <source>
        <dbReference type="RuleBase" id="RU362097"/>
    </source>
</evidence>
<reference evidence="3 4" key="1">
    <citation type="submission" date="2023-07" db="EMBL/GenBank/DDBJ databases">
        <title>Sorghum-associated microbial communities from plants grown in Nebraska, USA.</title>
        <authorList>
            <person name="Schachtman D."/>
        </authorList>
    </citation>
    <scope>NUCLEOTIDE SEQUENCE [LARGE SCALE GENOMIC DNA]</scope>
    <source>
        <strain evidence="3 4">BE313</strain>
    </source>
</reference>
<gene>
    <name evidence="3" type="ORF">J2X19_003322</name>
</gene>
<keyword evidence="2" id="KW-1134">Transmembrane beta strand</keyword>
<dbReference type="SUPFAM" id="SSF56954">
    <property type="entry name" value="Outer membrane efflux proteins (OEP)"/>
    <property type="match status" value="1"/>
</dbReference>
<dbReference type="PANTHER" id="PTHR30203">
    <property type="entry name" value="OUTER MEMBRANE CATION EFFLUX PROTEIN"/>
    <property type="match status" value="1"/>
</dbReference>
<accession>A0ABU2CBC4</accession>
<feature type="chain" id="PRO_5044977245" evidence="2">
    <location>
        <begin position="23"/>
        <end position="468"/>
    </location>
</feature>
<evidence type="ECO:0000313" key="3">
    <source>
        <dbReference type="EMBL" id="MDR7378628.1"/>
    </source>
</evidence>
<dbReference type="Gene3D" id="1.20.1600.10">
    <property type="entry name" value="Outer membrane efflux proteins (OEP)"/>
    <property type="match status" value="1"/>
</dbReference>
<keyword evidence="2" id="KW-0564">Palmitate</keyword>
<protein>
    <submittedName>
        <fullName evidence="3">NodT family efflux transporter outer membrane factor (OMF) lipoprotein</fullName>
    </submittedName>
</protein>
<dbReference type="NCBIfam" id="TIGR01845">
    <property type="entry name" value="outer_NodT"/>
    <property type="match status" value="1"/>
</dbReference>
<keyword evidence="2 3" id="KW-0449">Lipoprotein</keyword>
<organism evidence="3 4">
    <name type="scientific">Rhodoferax ferrireducens</name>
    <dbReference type="NCBI Taxonomy" id="192843"/>
    <lineage>
        <taxon>Bacteria</taxon>
        <taxon>Pseudomonadati</taxon>
        <taxon>Pseudomonadota</taxon>
        <taxon>Betaproteobacteria</taxon>
        <taxon>Burkholderiales</taxon>
        <taxon>Comamonadaceae</taxon>
        <taxon>Rhodoferax</taxon>
    </lineage>
</organism>
<comment type="similarity">
    <text evidence="1 2">Belongs to the outer membrane factor (OMF) (TC 1.B.17) family.</text>
</comment>
<comment type="caution">
    <text evidence="3">The sequence shown here is derived from an EMBL/GenBank/DDBJ whole genome shotgun (WGS) entry which is preliminary data.</text>
</comment>